<dbReference type="InterPro" id="IPR002939">
    <property type="entry name" value="DnaJ_C"/>
</dbReference>
<keyword evidence="2" id="KW-0677">Repeat</keyword>
<dbReference type="SUPFAM" id="SSF57938">
    <property type="entry name" value="DnaJ/Hsp40 cysteine-rich domain"/>
    <property type="match status" value="1"/>
</dbReference>
<dbReference type="GO" id="GO:0006458">
    <property type="term" value="P:'de novo' protein folding"/>
    <property type="evidence" value="ECO:0007669"/>
    <property type="project" value="EnsemblFungi"/>
</dbReference>
<dbReference type="GO" id="GO:0008270">
    <property type="term" value="F:zinc ion binding"/>
    <property type="evidence" value="ECO:0007669"/>
    <property type="project" value="UniProtKB-KW"/>
</dbReference>
<dbReference type="SUPFAM" id="SSF49493">
    <property type="entry name" value="HSP40/DnaJ peptide-binding domain"/>
    <property type="match status" value="2"/>
</dbReference>
<gene>
    <name evidence="11" type="ORF">PACTADRAFT_49073</name>
</gene>
<protein>
    <recommendedName>
        <fullName evidence="6">DnaJ homolog 1, mitochondrial</fullName>
    </recommendedName>
</protein>
<dbReference type="Gene3D" id="2.60.260.20">
    <property type="entry name" value="Urease metallochaperone UreE, N-terminal domain"/>
    <property type="match status" value="2"/>
</dbReference>
<dbReference type="InterPro" id="IPR036869">
    <property type="entry name" value="J_dom_sf"/>
</dbReference>
<feature type="zinc finger region" description="CR-type" evidence="7">
    <location>
        <begin position="220"/>
        <end position="301"/>
    </location>
</feature>
<evidence type="ECO:0000259" key="10">
    <source>
        <dbReference type="PROSITE" id="PS51188"/>
    </source>
</evidence>
<dbReference type="Pfam" id="PF01556">
    <property type="entry name" value="DnaJ_C"/>
    <property type="match status" value="1"/>
</dbReference>
<dbReference type="CDD" id="cd06257">
    <property type="entry name" value="DnaJ"/>
    <property type="match status" value="1"/>
</dbReference>
<accession>A0A1E4TZZ8</accession>
<dbReference type="FunFam" id="2.60.260.20:FF:000005">
    <property type="entry name" value="Chaperone protein dnaJ 1, mitochondrial"/>
    <property type="match status" value="1"/>
</dbReference>
<organism evidence="11 12">
    <name type="scientific">Pachysolen tannophilus NRRL Y-2460</name>
    <dbReference type="NCBI Taxonomy" id="669874"/>
    <lineage>
        <taxon>Eukaryota</taxon>
        <taxon>Fungi</taxon>
        <taxon>Dikarya</taxon>
        <taxon>Ascomycota</taxon>
        <taxon>Saccharomycotina</taxon>
        <taxon>Pichiomycetes</taxon>
        <taxon>Pachysolenaceae</taxon>
        <taxon>Pachysolen</taxon>
    </lineage>
</organism>
<keyword evidence="5" id="KW-0143">Chaperone</keyword>
<evidence type="ECO:0000313" key="11">
    <source>
        <dbReference type="EMBL" id="ODV97343.1"/>
    </source>
</evidence>
<dbReference type="PRINTS" id="PR00625">
    <property type="entry name" value="JDOMAIN"/>
</dbReference>
<dbReference type="OrthoDB" id="10256793at2759"/>
<dbReference type="GO" id="GO:0001671">
    <property type="term" value="F:ATPase activator activity"/>
    <property type="evidence" value="ECO:0007669"/>
    <property type="project" value="EnsemblFungi"/>
</dbReference>
<dbReference type="HAMAP" id="MF_01152">
    <property type="entry name" value="DnaJ"/>
    <property type="match status" value="1"/>
</dbReference>
<dbReference type="SMART" id="SM00271">
    <property type="entry name" value="DnaJ"/>
    <property type="match status" value="1"/>
</dbReference>
<dbReference type="Proteomes" id="UP000094236">
    <property type="component" value="Unassembled WGS sequence"/>
</dbReference>
<dbReference type="GO" id="GO:0005759">
    <property type="term" value="C:mitochondrial matrix"/>
    <property type="evidence" value="ECO:0007669"/>
    <property type="project" value="EnsemblFungi"/>
</dbReference>
<dbReference type="AlphaFoldDB" id="A0A1E4TZZ8"/>
<keyword evidence="3 7" id="KW-0863">Zinc-finger</keyword>
<dbReference type="PANTHER" id="PTHR43096:SF52">
    <property type="entry name" value="DNAJ HOMOLOG 1, MITOCHONDRIAL-RELATED"/>
    <property type="match status" value="1"/>
</dbReference>
<evidence type="ECO:0000313" key="12">
    <source>
        <dbReference type="Proteomes" id="UP000094236"/>
    </source>
</evidence>
<dbReference type="GO" id="GO:0009408">
    <property type="term" value="P:response to heat"/>
    <property type="evidence" value="ECO:0007669"/>
    <property type="project" value="EnsemblFungi"/>
</dbReference>
<dbReference type="Pfam" id="PF00226">
    <property type="entry name" value="DnaJ"/>
    <property type="match status" value="1"/>
</dbReference>
<dbReference type="GO" id="GO:0051082">
    <property type="term" value="F:unfolded protein binding"/>
    <property type="evidence" value="ECO:0007669"/>
    <property type="project" value="EnsemblFungi"/>
</dbReference>
<dbReference type="SUPFAM" id="SSF46565">
    <property type="entry name" value="Chaperone J-domain"/>
    <property type="match status" value="1"/>
</dbReference>
<dbReference type="PROSITE" id="PS50076">
    <property type="entry name" value="DNAJ_2"/>
    <property type="match status" value="1"/>
</dbReference>
<feature type="region of interest" description="Disordered" evidence="8">
    <location>
        <begin position="456"/>
        <end position="487"/>
    </location>
</feature>
<dbReference type="InterPro" id="IPR001623">
    <property type="entry name" value="DnaJ_domain"/>
</dbReference>
<feature type="domain" description="J" evidence="9">
    <location>
        <begin position="70"/>
        <end position="134"/>
    </location>
</feature>
<feature type="domain" description="CR-type" evidence="10">
    <location>
        <begin position="220"/>
        <end position="301"/>
    </location>
</feature>
<keyword evidence="1 7" id="KW-0479">Metal-binding</keyword>
<dbReference type="EMBL" id="KV454012">
    <property type="protein sequence ID" value="ODV97343.1"/>
    <property type="molecule type" value="Genomic_DNA"/>
</dbReference>
<keyword evidence="12" id="KW-1185">Reference proteome</keyword>
<evidence type="ECO:0000256" key="7">
    <source>
        <dbReference type="PROSITE-ProRule" id="PRU00546"/>
    </source>
</evidence>
<dbReference type="PROSITE" id="PS00636">
    <property type="entry name" value="DNAJ_1"/>
    <property type="match status" value="1"/>
</dbReference>
<dbReference type="PANTHER" id="PTHR43096">
    <property type="entry name" value="DNAJ HOMOLOG 1, MITOCHONDRIAL-RELATED"/>
    <property type="match status" value="1"/>
</dbReference>
<keyword evidence="4 7" id="KW-0862">Zinc</keyword>
<evidence type="ECO:0000256" key="3">
    <source>
        <dbReference type="ARBA" id="ARBA00022771"/>
    </source>
</evidence>
<dbReference type="CDD" id="cd10747">
    <property type="entry name" value="DnaJ_C"/>
    <property type="match status" value="1"/>
</dbReference>
<dbReference type="STRING" id="669874.A0A1E4TZZ8"/>
<evidence type="ECO:0000259" key="9">
    <source>
        <dbReference type="PROSITE" id="PS50076"/>
    </source>
</evidence>
<name>A0A1E4TZZ8_PACTA</name>
<dbReference type="PROSITE" id="PS51188">
    <property type="entry name" value="ZF_CR"/>
    <property type="match status" value="1"/>
</dbReference>
<dbReference type="InterPro" id="IPR018253">
    <property type="entry name" value="DnaJ_domain_CS"/>
</dbReference>
<dbReference type="InterPro" id="IPR036410">
    <property type="entry name" value="HSP_DnaJ_Cys-rich_dom_sf"/>
</dbReference>
<evidence type="ECO:0000256" key="8">
    <source>
        <dbReference type="SAM" id="MobiDB-lite"/>
    </source>
</evidence>
<proteinExistence type="inferred from homology"/>
<dbReference type="FunFam" id="2.10.230.10:FF:000002">
    <property type="entry name" value="Molecular chaperone DnaJ"/>
    <property type="match status" value="1"/>
</dbReference>
<dbReference type="GO" id="GO:0031072">
    <property type="term" value="F:heat shock protein binding"/>
    <property type="evidence" value="ECO:0007669"/>
    <property type="project" value="InterPro"/>
</dbReference>
<evidence type="ECO:0000256" key="6">
    <source>
        <dbReference type="ARBA" id="ARBA00072890"/>
    </source>
</evidence>
<dbReference type="GO" id="GO:0006515">
    <property type="term" value="P:protein quality control for misfolded or incompletely synthesized proteins"/>
    <property type="evidence" value="ECO:0007669"/>
    <property type="project" value="EnsemblFungi"/>
</dbReference>
<evidence type="ECO:0000256" key="1">
    <source>
        <dbReference type="ARBA" id="ARBA00022723"/>
    </source>
</evidence>
<feature type="compositionally biased region" description="Basic and acidic residues" evidence="8">
    <location>
        <begin position="476"/>
        <end position="487"/>
    </location>
</feature>
<evidence type="ECO:0000256" key="2">
    <source>
        <dbReference type="ARBA" id="ARBA00022737"/>
    </source>
</evidence>
<dbReference type="InterPro" id="IPR012724">
    <property type="entry name" value="DnaJ"/>
</dbReference>
<sequence length="507" mass="55360">MPRFYINSIRKLNCTSFRGLTTLSSGKFSLKNPPQSLFYFKKNGCQRKLGASLSASYRNFHSSSKLLIQDPYKVLGVDKSSSSSDIKKAYYKLAKQYHPDINKEEGADKKFHDIQDAYEILSNPEKKQQFDQFGSAAFDGSFGAGGQQGGNPFQGGGNPFGGAGNPFGGINFEDIFASAFEQAGRGGGRSRGGGASYVQSYQGEDIEILKTISFKESIFGTNANIDYNVYDSCDSCDGTGLKKGKKKSTCHTCNGTGQTVHFLQAGFQMASTCKTCEGTGVIINPEDSCASCHGEGVVNHKKETQIQFPMGIKDGTRLRVPGEGDAPHVTKGPNIRVLKGDLIVRVRVKPDPKFKRENNDLIYTCDIPMTTAALGGQVEIPTLDDEVFKLKVPSGLQNGRVINVPDKGVPIRNSLNNRGLLKVVFNVKINRPENSTQQALLEALAHTFNDKTANIDPSWKPFTGMEEGSSTNSDSVDSKSTVEDKKNYGDSKLKKVEDFFKSLFNKK</sequence>
<dbReference type="Gene3D" id="1.10.287.110">
    <property type="entry name" value="DnaJ domain"/>
    <property type="match status" value="1"/>
</dbReference>
<dbReference type="CDD" id="cd10719">
    <property type="entry name" value="DnaJ_zf"/>
    <property type="match status" value="1"/>
</dbReference>
<dbReference type="GO" id="GO:0042026">
    <property type="term" value="P:protein refolding"/>
    <property type="evidence" value="ECO:0007669"/>
    <property type="project" value="EnsemblFungi"/>
</dbReference>
<evidence type="ECO:0000256" key="4">
    <source>
        <dbReference type="ARBA" id="ARBA00022833"/>
    </source>
</evidence>
<dbReference type="Pfam" id="PF00684">
    <property type="entry name" value="DnaJ_CXXCXGXG"/>
    <property type="match status" value="1"/>
</dbReference>
<dbReference type="InterPro" id="IPR008971">
    <property type="entry name" value="HSP40/DnaJ_pept-bd"/>
</dbReference>
<dbReference type="Gene3D" id="2.10.230.10">
    <property type="entry name" value="Heat shock protein DnaJ, cysteine-rich domain"/>
    <property type="match status" value="1"/>
</dbReference>
<reference evidence="12" key="1">
    <citation type="submission" date="2016-05" db="EMBL/GenBank/DDBJ databases">
        <title>Comparative genomics of biotechnologically important yeasts.</title>
        <authorList>
            <consortium name="DOE Joint Genome Institute"/>
            <person name="Riley R."/>
            <person name="Haridas S."/>
            <person name="Wolfe K.H."/>
            <person name="Lopes M.R."/>
            <person name="Hittinger C.T."/>
            <person name="Goker M."/>
            <person name="Salamov A."/>
            <person name="Wisecaver J."/>
            <person name="Long T.M."/>
            <person name="Aerts A.L."/>
            <person name="Barry K."/>
            <person name="Choi C."/>
            <person name="Clum A."/>
            <person name="Coughlan A.Y."/>
            <person name="Deshpande S."/>
            <person name="Douglass A.P."/>
            <person name="Hanson S.J."/>
            <person name="Klenk H.-P."/>
            <person name="Labutti K."/>
            <person name="Lapidus A."/>
            <person name="Lindquist E."/>
            <person name="Lipzen A."/>
            <person name="Meier-Kolthoff J.P."/>
            <person name="Ohm R.A."/>
            <person name="Otillar R.P."/>
            <person name="Pangilinan J."/>
            <person name="Peng Y."/>
            <person name="Rokas A."/>
            <person name="Rosa C.A."/>
            <person name="Scheuner C."/>
            <person name="Sibirny A.A."/>
            <person name="Slot J.C."/>
            <person name="Stielow J.B."/>
            <person name="Sun H."/>
            <person name="Kurtzman C.P."/>
            <person name="Blackwell M."/>
            <person name="Grigoriev I.V."/>
            <person name="Jeffries T.W."/>
        </authorList>
    </citation>
    <scope>NUCLEOTIDE SEQUENCE [LARGE SCALE GENOMIC DNA]</scope>
    <source>
        <strain evidence="12">NRRL Y-2460</strain>
    </source>
</reference>
<dbReference type="InterPro" id="IPR001305">
    <property type="entry name" value="HSP_DnaJ_Cys-rich_dom"/>
</dbReference>
<evidence type="ECO:0000256" key="5">
    <source>
        <dbReference type="ARBA" id="ARBA00023186"/>
    </source>
</evidence>
<dbReference type="GO" id="GO:0005524">
    <property type="term" value="F:ATP binding"/>
    <property type="evidence" value="ECO:0007669"/>
    <property type="project" value="InterPro"/>
</dbReference>